<name>A0ABZ0D637_9BURK</name>
<accession>A0ABZ0D637</accession>
<keyword evidence="2" id="KW-1185">Reference proteome</keyword>
<evidence type="ECO:0000313" key="2">
    <source>
        <dbReference type="Proteomes" id="UP001303946"/>
    </source>
</evidence>
<proteinExistence type="predicted"/>
<sequence length="83" mass="9379">MDYKLHLLDSFAARGADGQTYKVCAYEHLVQDRSLPTDGQERWEPNGQVEYRLAGGESVEELPDGSLRLRHSQLTLTPVGLRH</sequence>
<protein>
    <submittedName>
        <fullName evidence="1">Uncharacterized protein</fullName>
    </submittedName>
</protein>
<dbReference type="Proteomes" id="UP001303946">
    <property type="component" value="Chromosome"/>
</dbReference>
<evidence type="ECO:0000313" key="1">
    <source>
        <dbReference type="EMBL" id="WOB10830.1"/>
    </source>
</evidence>
<organism evidence="1 2">
    <name type="scientific">Piscinibacter gummiphilus</name>
    <dbReference type="NCBI Taxonomy" id="946333"/>
    <lineage>
        <taxon>Bacteria</taxon>
        <taxon>Pseudomonadati</taxon>
        <taxon>Pseudomonadota</taxon>
        <taxon>Betaproteobacteria</taxon>
        <taxon>Burkholderiales</taxon>
        <taxon>Sphaerotilaceae</taxon>
        <taxon>Piscinibacter</taxon>
    </lineage>
</organism>
<gene>
    <name evidence="1" type="ORF">RXV79_12430</name>
</gene>
<dbReference type="RefSeq" id="WP_316703733.1">
    <property type="nucleotide sequence ID" value="NZ_CP136336.1"/>
</dbReference>
<reference evidence="1 2" key="1">
    <citation type="submission" date="2023-10" db="EMBL/GenBank/DDBJ databases">
        <title>Bacteria for the degradation of biodegradable plastic PBAT(Polybutylene adipate terephthalate).</title>
        <authorList>
            <person name="Weon H.-Y."/>
            <person name="Yeon J."/>
        </authorList>
    </citation>
    <scope>NUCLEOTIDE SEQUENCE [LARGE SCALE GENOMIC DNA]</scope>
    <source>
        <strain evidence="1 2">SBD 7-3</strain>
    </source>
</reference>
<dbReference type="EMBL" id="CP136336">
    <property type="protein sequence ID" value="WOB10830.1"/>
    <property type="molecule type" value="Genomic_DNA"/>
</dbReference>